<evidence type="ECO:0000313" key="9">
    <source>
        <dbReference type="EMBL" id="MDP5274150.1"/>
    </source>
</evidence>
<keyword evidence="9" id="KW-0645">Protease</keyword>
<evidence type="ECO:0000256" key="2">
    <source>
        <dbReference type="ARBA" id="ARBA00004141"/>
    </source>
</evidence>
<comment type="similarity">
    <text evidence="3">Belongs to the peptidase M50B family.</text>
</comment>
<feature type="transmembrane region" description="Helical" evidence="7">
    <location>
        <begin position="107"/>
        <end position="125"/>
    </location>
</feature>
<dbReference type="GO" id="GO:0006508">
    <property type="term" value="P:proteolysis"/>
    <property type="evidence" value="ECO:0007669"/>
    <property type="project" value="UniProtKB-KW"/>
</dbReference>
<evidence type="ECO:0000259" key="8">
    <source>
        <dbReference type="Pfam" id="PF02163"/>
    </source>
</evidence>
<evidence type="ECO:0000256" key="7">
    <source>
        <dbReference type="SAM" id="Phobius"/>
    </source>
</evidence>
<keyword evidence="5 7" id="KW-1133">Transmembrane helix</keyword>
<dbReference type="Pfam" id="PF02163">
    <property type="entry name" value="Peptidase_M50"/>
    <property type="match status" value="1"/>
</dbReference>
<organism evidence="9 10">
    <name type="scientific">Chengkuizengella axinellae</name>
    <dbReference type="NCBI Taxonomy" id="3064388"/>
    <lineage>
        <taxon>Bacteria</taxon>
        <taxon>Bacillati</taxon>
        <taxon>Bacillota</taxon>
        <taxon>Bacilli</taxon>
        <taxon>Bacillales</taxon>
        <taxon>Paenibacillaceae</taxon>
        <taxon>Chengkuizengella</taxon>
    </lineage>
</organism>
<keyword evidence="9" id="KW-0378">Hydrolase</keyword>
<evidence type="ECO:0000256" key="1">
    <source>
        <dbReference type="ARBA" id="ARBA00001947"/>
    </source>
</evidence>
<proteinExistence type="inferred from homology"/>
<reference evidence="9 10" key="1">
    <citation type="submission" date="2023-08" db="EMBL/GenBank/DDBJ databases">
        <authorList>
            <person name="Park J.-S."/>
        </authorList>
    </citation>
    <scope>NUCLEOTIDE SEQUENCE [LARGE SCALE GENOMIC DNA]</scope>
    <source>
        <strain evidence="9 10">2205SS18-9</strain>
    </source>
</reference>
<feature type="transmembrane region" description="Helical" evidence="7">
    <location>
        <begin position="75"/>
        <end position="95"/>
    </location>
</feature>
<comment type="caution">
    <text evidence="9">The sequence shown here is derived from an EMBL/GenBank/DDBJ whole genome shotgun (WGS) entry which is preliminary data.</text>
</comment>
<comment type="cofactor">
    <cofactor evidence="1">
        <name>Zn(2+)</name>
        <dbReference type="ChEBI" id="CHEBI:29105"/>
    </cofactor>
</comment>
<sequence>MLLLHFMLSVFLVHLVHELGHAYFAKLFGAKVNEISIGTGPAMIHIKKLTFRLGLLLGGYCYWEEKHNLSVVRISIIHLGGIIFNLISASFILMLMSTFQFPGYKDFLMFVLYSYALVILNGIPYRFGLIKSDGWQVIEIFVYWVKTCLKKR</sequence>
<evidence type="ECO:0000256" key="6">
    <source>
        <dbReference type="ARBA" id="ARBA00023136"/>
    </source>
</evidence>
<evidence type="ECO:0000256" key="3">
    <source>
        <dbReference type="ARBA" id="ARBA00007931"/>
    </source>
</evidence>
<feature type="domain" description="Peptidase M50" evidence="8">
    <location>
        <begin position="6"/>
        <end position="117"/>
    </location>
</feature>
<name>A0ABT9IXR1_9BACL</name>
<protein>
    <submittedName>
        <fullName evidence="9">Site-2 protease family protein</fullName>
    </submittedName>
</protein>
<evidence type="ECO:0000256" key="5">
    <source>
        <dbReference type="ARBA" id="ARBA00022989"/>
    </source>
</evidence>
<dbReference type="InterPro" id="IPR008915">
    <property type="entry name" value="Peptidase_M50"/>
</dbReference>
<evidence type="ECO:0000256" key="4">
    <source>
        <dbReference type="ARBA" id="ARBA00022692"/>
    </source>
</evidence>
<dbReference type="GO" id="GO:0008233">
    <property type="term" value="F:peptidase activity"/>
    <property type="evidence" value="ECO:0007669"/>
    <property type="project" value="UniProtKB-KW"/>
</dbReference>
<dbReference type="EMBL" id="JAVAMP010000002">
    <property type="protein sequence ID" value="MDP5274150.1"/>
    <property type="molecule type" value="Genomic_DNA"/>
</dbReference>
<dbReference type="Proteomes" id="UP001231941">
    <property type="component" value="Unassembled WGS sequence"/>
</dbReference>
<keyword evidence="4 7" id="KW-0812">Transmembrane</keyword>
<gene>
    <name evidence="9" type="ORF">Q5Y73_08530</name>
</gene>
<comment type="subcellular location">
    <subcellularLocation>
        <location evidence="2">Membrane</location>
        <topology evidence="2">Multi-pass membrane protein</topology>
    </subcellularLocation>
</comment>
<keyword evidence="10" id="KW-1185">Reference proteome</keyword>
<accession>A0ABT9IXR1</accession>
<dbReference type="RefSeq" id="WP_305991438.1">
    <property type="nucleotide sequence ID" value="NZ_JAVAMP010000002.1"/>
</dbReference>
<keyword evidence="6 7" id="KW-0472">Membrane</keyword>
<evidence type="ECO:0000313" key="10">
    <source>
        <dbReference type="Proteomes" id="UP001231941"/>
    </source>
</evidence>